<feature type="transmembrane region" description="Helical" evidence="9">
    <location>
        <begin position="137"/>
        <end position="161"/>
    </location>
</feature>
<name>A0AAJ6QT26_9ACAR</name>
<keyword evidence="6 9" id="KW-0472">Membrane</keyword>
<evidence type="ECO:0000313" key="11">
    <source>
        <dbReference type="Proteomes" id="UP000694867"/>
    </source>
</evidence>
<dbReference type="KEGG" id="goe:100906306"/>
<protein>
    <submittedName>
        <fullName evidence="12">Uncharacterized protein LOC100906306</fullName>
    </submittedName>
</protein>
<comment type="similarity">
    <text evidence="2">Belongs to the glutamate-gated ion channel (TC 1.A.10.1) family.</text>
</comment>
<dbReference type="GO" id="GO:0050906">
    <property type="term" value="P:detection of stimulus involved in sensory perception"/>
    <property type="evidence" value="ECO:0007669"/>
    <property type="project" value="UniProtKB-ARBA"/>
</dbReference>
<feature type="domain" description="Ionotropic glutamate receptor C-terminal" evidence="10">
    <location>
        <begin position="143"/>
        <end position="416"/>
    </location>
</feature>
<evidence type="ECO:0000256" key="4">
    <source>
        <dbReference type="ARBA" id="ARBA00022692"/>
    </source>
</evidence>
<evidence type="ECO:0000256" key="2">
    <source>
        <dbReference type="ARBA" id="ARBA00008685"/>
    </source>
</evidence>
<dbReference type="Pfam" id="PF00060">
    <property type="entry name" value="Lig_chan"/>
    <property type="match status" value="1"/>
</dbReference>
<keyword evidence="5 9" id="KW-1133">Transmembrane helix</keyword>
<dbReference type="Gene3D" id="3.40.190.10">
    <property type="entry name" value="Periplasmic binding protein-like II"/>
    <property type="match status" value="1"/>
</dbReference>
<evidence type="ECO:0000256" key="7">
    <source>
        <dbReference type="ARBA" id="ARBA00023170"/>
    </source>
</evidence>
<evidence type="ECO:0000259" key="10">
    <source>
        <dbReference type="Pfam" id="PF00060"/>
    </source>
</evidence>
<evidence type="ECO:0000256" key="9">
    <source>
        <dbReference type="SAM" id="Phobius"/>
    </source>
</evidence>
<dbReference type="Proteomes" id="UP000694867">
    <property type="component" value="Unplaced"/>
</dbReference>
<dbReference type="InterPro" id="IPR001320">
    <property type="entry name" value="Iontro_rcpt_C"/>
</dbReference>
<reference evidence="12" key="1">
    <citation type="submission" date="2025-08" db="UniProtKB">
        <authorList>
            <consortium name="RefSeq"/>
        </authorList>
    </citation>
    <scope>IDENTIFICATION</scope>
</reference>
<evidence type="ECO:0000313" key="12">
    <source>
        <dbReference type="RefSeq" id="XP_003742958.1"/>
    </source>
</evidence>
<keyword evidence="8" id="KW-0325">Glycoprotein</keyword>
<organism evidence="11 12">
    <name type="scientific">Galendromus occidentalis</name>
    <name type="common">western predatory mite</name>
    <dbReference type="NCBI Taxonomy" id="34638"/>
    <lineage>
        <taxon>Eukaryota</taxon>
        <taxon>Metazoa</taxon>
        <taxon>Ecdysozoa</taxon>
        <taxon>Arthropoda</taxon>
        <taxon>Chelicerata</taxon>
        <taxon>Arachnida</taxon>
        <taxon>Acari</taxon>
        <taxon>Parasitiformes</taxon>
        <taxon>Mesostigmata</taxon>
        <taxon>Gamasina</taxon>
        <taxon>Phytoseioidea</taxon>
        <taxon>Phytoseiidae</taxon>
        <taxon>Typhlodrominae</taxon>
        <taxon>Galendromus</taxon>
    </lineage>
</organism>
<keyword evidence="4 9" id="KW-0812">Transmembrane</keyword>
<evidence type="ECO:0000256" key="1">
    <source>
        <dbReference type="ARBA" id="ARBA00004651"/>
    </source>
</evidence>
<proteinExistence type="inferred from homology"/>
<dbReference type="Gene3D" id="1.10.287.70">
    <property type="match status" value="1"/>
</dbReference>
<keyword evidence="3" id="KW-1003">Cell membrane</keyword>
<dbReference type="RefSeq" id="XP_003742958.1">
    <property type="nucleotide sequence ID" value="XM_003742910.1"/>
</dbReference>
<evidence type="ECO:0000256" key="8">
    <source>
        <dbReference type="ARBA" id="ARBA00023180"/>
    </source>
</evidence>
<keyword evidence="11" id="KW-1185">Reference proteome</keyword>
<dbReference type="PANTHER" id="PTHR42643">
    <property type="entry name" value="IONOTROPIC RECEPTOR 20A-RELATED"/>
    <property type="match status" value="1"/>
</dbReference>
<gene>
    <name evidence="12" type="primary">LOC100906306</name>
</gene>
<sequence length="433" mass="49134">MDHLKFEVFPFRAHFNVSEKFLRLAIVQLDPFINKKRGRGFVEVYGAFSQAAFAIQAITKHRLSIVSVEDAPHGIKLKNGTFLGIMGMFQRGEIDVFMGPALQNNDRFPIVESSTVSVSTYNLLTWSPRKMIDPFNFVLAFDADVWAVLIISFVSLVIFSWTVDRYLTPWRTEPKLPVTFYIWEFFTYFFPQCSGTQQARWFRMCQMGFWIGFSLLLMTSLSGALTSTMTIKGEEDSVKKYADILRFPEVQIFAEGQSWFTQIFTHPQNELYRKLSSRLRPVRGLFRDRAKARQAVVATEARRGVIVGSPTICKSFILKEKKASGRCPRVTISSGNAGLMSGSILISRKLPRALRSLINKGVLASTEAFLHQQYVKWTLRDVEECLRNPDVDDKRSTRGLSIPDLQGSFILLSIGLSVALGTFAIERILEQSG</sequence>
<dbReference type="GeneID" id="100906306"/>
<evidence type="ECO:0000256" key="5">
    <source>
        <dbReference type="ARBA" id="ARBA00022989"/>
    </source>
</evidence>
<dbReference type="GO" id="GO:0005886">
    <property type="term" value="C:plasma membrane"/>
    <property type="evidence" value="ECO:0007669"/>
    <property type="project" value="UniProtKB-SubCell"/>
</dbReference>
<feature type="transmembrane region" description="Helical" evidence="9">
    <location>
        <begin position="209"/>
        <end position="231"/>
    </location>
</feature>
<keyword evidence="7" id="KW-0675">Receptor</keyword>
<accession>A0AAJ6QT26</accession>
<dbReference type="GO" id="GO:0015276">
    <property type="term" value="F:ligand-gated monoatomic ion channel activity"/>
    <property type="evidence" value="ECO:0007669"/>
    <property type="project" value="InterPro"/>
</dbReference>
<evidence type="ECO:0000256" key="3">
    <source>
        <dbReference type="ARBA" id="ARBA00022475"/>
    </source>
</evidence>
<dbReference type="PANTHER" id="PTHR42643:SF24">
    <property type="entry name" value="IONOTROPIC RECEPTOR 60A"/>
    <property type="match status" value="1"/>
</dbReference>
<dbReference type="InterPro" id="IPR052192">
    <property type="entry name" value="Insect_Ionotropic_Sensory_Rcpt"/>
</dbReference>
<dbReference type="AlphaFoldDB" id="A0AAJ6QT26"/>
<comment type="subcellular location">
    <subcellularLocation>
        <location evidence="1">Cell membrane</location>
        <topology evidence="1">Multi-pass membrane protein</topology>
    </subcellularLocation>
</comment>
<evidence type="ECO:0000256" key="6">
    <source>
        <dbReference type="ARBA" id="ARBA00023136"/>
    </source>
</evidence>